<reference evidence="15 16" key="1">
    <citation type="journal article" date="2023" name="ISME J.">
        <title>Cultivation and genomic characterization of novel and ubiquitous marine nitrite-oxidizing bacteria from the Nitrospirales.</title>
        <authorList>
            <person name="Mueller A.J."/>
            <person name="Daebeler A."/>
            <person name="Herbold C.W."/>
            <person name="Kirkegaard R.H."/>
            <person name="Daims H."/>
        </authorList>
    </citation>
    <scope>NUCLEOTIDE SEQUENCE [LARGE SCALE GENOMIC DNA]</scope>
    <source>
        <strain evidence="15 16">EB</strain>
    </source>
</reference>
<evidence type="ECO:0000256" key="3">
    <source>
        <dbReference type="ARBA" id="ARBA00012374"/>
    </source>
</evidence>
<comment type="function">
    <text evidence="14">Catalyzes the dephosphorylation of undecaprenyl diphosphate (UPP). Confers resistance to bacitracin.</text>
</comment>
<dbReference type="PANTHER" id="PTHR30622:SF3">
    <property type="entry name" value="UNDECAPRENYL-DIPHOSPHATASE"/>
    <property type="match status" value="1"/>
</dbReference>
<evidence type="ECO:0000256" key="6">
    <source>
        <dbReference type="ARBA" id="ARBA00022692"/>
    </source>
</evidence>
<evidence type="ECO:0000256" key="5">
    <source>
        <dbReference type="ARBA" id="ARBA00022475"/>
    </source>
</evidence>
<dbReference type="NCBIfam" id="NF001390">
    <property type="entry name" value="PRK00281.1-4"/>
    <property type="match status" value="1"/>
</dbReference>
<dbReference type="HAMAP" id="MF_01006">
    <property type="entry name" value="Undec_diphosphatase"/>
    <property type="match status" value="1"/>
</dbReference>
<evidence type="ECO:0000256" key="10">
    <source>
        <dbReference type="ARBA" id="ARBA00023251"/>
    </source>
</evidence>
<dbReference type="InterPro" id="IPR003824">
    <property type="entry name" value="UppP"/>
</dbReference>
<accession>A0ABU3KAZ0</accession>
<name>A0ABU3KAZ0_9BACT</name>
<feature type="transmembrane region" description="Helical" evidence="14">
    <location>
        <begin position="144"/>
        <end position="162"/>
    </location>
</feature>
<evidence type="ECO:0000313" key="15">
    <source>
        <dbReference type="EMBL" id="MDT7043517.1"/>
    </source>
</evidence>
<comment type="miscellaneous">
    <text evidence="14">Bacitracin is thought to be involved in the inhibition of peptidoglycan synthesis by sequestering undecaprenyl diphosphate, thereby reducing the pool of lipid carrier available.</text>
</comment>
<dbReference type="RefSeq" id="WP_313834084.1">
    <property type="nucleotide sequence ID" value="NZ_JAQOUE010000001.1"/>
</dbReference>
<dbReference type="PANTHER" id="PTHR30622">
    <property type="entry name" value="UNDECAPRENYL-DIPHOSPHATASE"/>
    <property type="match status" value="1"/>
</dbReference>
<dbReference type="GO" id="GO:0050380">
    <property type="term" value="F:undecaprenyl-diphosphatase activity"/>
    <property type="evidence" value="ECO:0007669"/>
    <property type="project" value="UniProtKB-EC"/>
</dbReference>
<proteinExistence type="inferred from homology"/>
<feature type="transmembrane region" description="Helical" evidence="14">
    <location>
        <begin position="247"/>
        <end position="270"/>
    </location>
</feature>
<evidence type="ECO:0000256" key="13">
    <source>
        <dbReference type="ARBA" id="ARBA00047594"/>
    </source>
</evidence>
<evidence type="ECO:0000256" key="12">
    <source>
        <dbReference type="ARBA" id="ARBA00032932"/>
    </source>
</evidence>
<evidence type="ECO:0000256" key="8">
    <source>
        <dbReference type="ARBA" id="ARBA00022989"/>
    </source>
</evidence>
<keyword evidence="6 14" id="KW-0812">Transmembrane</keyword>
<evidence type="ECO:0000256" key="11">
    <source>
        <dbReference type="ARBA" id="ARBA00032707"/>
    </source>
</evidence>
<keyword evidence="5 14" id="KW-1003">Cell membrane</keyword>
<protein>
    <recommendedName>
        <fullName evidence="4 14">Undecaprenyl-diphosphatase</fullName>
        <ecNumber evidence="3 14">3.6.1.27</ecNumber>
    </recommendedName>
    <alternativeName>
        <fullName evidence="12 14">Bacitracin resistance protein</fullName>
    </alternativeName>
    <alternativeName>
        <fullName evidence="11 14">Undecaprenyl pyrophosphate phosphatase</fullName>
    </alternativeName>
</protein>
<keyword evidence="14" id="KW-0573">Peptidoglycan synthesis</keyword>
<evidence type="ECO:0000256" key="2">
    <source>
        <dbReference type="ARBA" id="ARBA00010621"/>
    </source>
</evidence>
<keyword evidence="7 14" id="KW-0378">Hydrolase</keyword>
<keyword evidence="8 14" id="KW-1133">Transmembrane helix</keyword>
<feature type="transmembrane region" description="Helical" evidence="14">
    <location>
        <begin position="111"/>
        <end position="132"/>
    </location>
</feature>
<keyword evidence="16" id="KW-1185">Reference proteome</keyword>
<comment type="catalytic activity">
    <reaction evidence="13 14">
        <text>di-trans,octa-cis-undecaprenyl diphosphate + H2O = di-trans,octa-cis-undecaprenyl phosphate + phosphate + H(+)</text>
        <dbReference type="Rhea" id="RHEA:28094"/>
        <dbReference type="ChEBI" id="CHEBI:15377"/>
        <dbReference type="ChEBI" id="CHEBI:15378"/>
        <dbReference type="ChEBI" id="CHEBI:43474"/>
        <dbReference type="ChEBI" id="CHEBI:58405"/>
        <dbReference type="ChEBI" id="CHEBI:60392"/>
        <dbReference type="EC" id="3.6.1.27"/>
    </reaction>
</comment>
<dbReference type="EMBL" id="JAQOUE010000001">
    <property type="protein sequence ID" value="MDT7043517.1"/>
    <property type="molecule type" value="Genomic_DNA"/>
</dbReference>
<keyword evidence="14" id="KW-0961">Cell wall biogenesis/degradation</keyword>
<comment type="subcellular location">
    <subcellularLocation>
        <location evidence="1 14">Cell membrane</location>
        <topology evidence="1 14">Multi-pass membrane protein</topology>
    </subcellularLocation>
</comment>
<keyword evidence="10 14" id="KW-0046">Antibiotic resistance</keyword>
<evidence type="ECO:0000256" key="4">
    <source>
        <dbReference type="ARBA" id="ARBA00021581"/>
    </source>
</evidence>
<dbReference type="Pfam" id="PF02673">
    <property type="entry name" value="BacA"/>
    <property type="match status" value="1"/>
</dbReference>
<gene>
    <name evidence="14" type="primary">uppP</name>
    <name evidence="15" type="ORF">PPG34_14255</name>
</gene>
<keyword evidence="14" id="KW-0133">Cell shape</keyword>
<evidence type="ECO:0000256" key="1">
    <source>
        <dbReference type="ARBA" id="ARBA00004651"/>
    </source>
</evidence>
<comment type="caution">
    <text evidence="15">The sequence shown here is derived from an EMBL/GenBank/DDBJ whole genome shotgun (WGS) entry which is preliminary data.</text>
</comment>
<evidence type="ECO:0000256" key="7">
    <source>
        <dbReference type="ARBA" id="ARBA00022801"/>
    </source>
</evidence>
<evidence type="ECO:0000256" key="14">
    <source>
        <dbReference type="HAMAP-Rule" id="MF_01006"/>
    </source>
</evidence>
<feature type="transmembrane region" description="Helical" evidence="14">
    <location>
        <begin position="214"/>
        <end position="235"/>
    </location>
</feature>
<feature type="transmembrane region" description="Helical" evidence="14">
    <location>
        <begin position="43"/>
        <end position="62"/>
    </location>
</feature>
<organism evidence="15 16">
    <name type="scientific">Candidatus Nitronereus thalassa</name>
    <dbReference type="NCBI Taxonomy" id="3020898"/>
    <lineage>
        <taxon>Bacteria</taxon>
        <taxon>Pseudomonadati</taxon>
        <taxon>Nitrospirota</taxon>
        <taxon>Nitrospiria</taxon>
        <taxon>Nitrospirales</taxon>
        <taxon>Nitrospiraceae</taxon>
        <taxon>Candidatus Nitronereus</taxon>
    </lineage>
</organism>
<evidence type="ECO:0000313" key="16">
    <source>
        <dbReference type="Proteomes" id="UP001250932"/>
    </source>
</evidence>
<comment type="similarity">
    <text evidence="2 14">Belongs to the UppP family.</text>
</comment>
<sequence>MDQFGPGLAALLGFLEGLTEYLPVSSTGHLILLGHWLGFTGDIAVSVEICIQIGAVLAVVVYERKKIAGLLRQGLLEQREFRQRLMAPQEPGTPHSWQSTLRHSMVQHRNLWFLLGLGAAFIPAAIVGLIAHDWIEAHLFSPKTVAISLIIGGIIILVVETWPKTVKISQLEQVGLPAAIGVGLAQCVALIPGMSRSGSTIVGGLLIGLDRKVATEFSFFLALPTMFAATGYKLLQSFHLFSASDIIALLIGMVVSFLVAWVVIASFLTYVKRHTLKVFGYYRIVLGTIILMIL</sequence>
<keyword evidence="9 14" id="KW-0472">Membrane</keyword>
<evidence type="ECO:0000256" key="9">
    <source>
        <dbReference type="ARBA" id="ARBA00023136"/>
    </source>
</evidence>
<dbReference type="EC" id="3.6.1.27" evidence="3 14"/>
<dbReference type="Proteomes" id="UP001250932">
    <property type="component" value="Unassembled WGS sequence"/>
</dbReference>